<feature type="region of interest" description="Disordered" evidence="4">
    <location>
        <begin position="1"/>
        <end position="36"/>
    </location>
</feature>
<dbReference type="PANTHER" id="PTHR46796:SF13">
    <property type="entry name" value="HTH-TYPE TRANSCRIPTIONAL ACTIVATOR RHAS"/>
    <property type="match status" value="1"/>
</dbReference>
<sequence length="320" mass="33879">MDDDHWRARAGVPRSRGVLAPRPGDPPLTAGGALDAPPADAPVRMARIAAAPGVAELVRHYWIPRWRLAPGTSVTQRVLEYPTANLVIDEHSIAVHGTAVGLGTKRLEGRGWAFGVLLQPGAAGALTGRAPRALVARSEPLRDLPGVDAMRDLVREHVAAGDDADAVAAFERWLVGLGLEVGEDARLVRELVARAEEDRSLMRVDRLAELAGVGVRQLERIVRDELGLTPKWLIRRYRLQEAAARLTAPDRPALGALAAELGYADQAHFTREFQAVIGIPPGRYVREAAAAAASGSGATATATTATATATATTATAGGRR</sequence>
<protein>
    <submittedName>
        <fullName evidence="6">Helix-turn-helix transcriptional regulator</fullName>
    </submittedName>
</protein>
<dbReference type="RefSeq" id="WP_350347494.1">
    <property type="nucleotide sequence ID" value="NZ_CP158374.1"/>
</dbReference>
<dbReference type="EMBL" id="CP158374">
    <property type="protein sequence ID" value="XBX81472.1"/>
    <property type="molecule type" value="Genomic_DNA"/>
</dbReference>
<dbReference type="Gene3D" id="1.10.10.60">
    <property type="entry name" value="Homeodomain-like"/>
    <property type="match status" value="1"/>
</dbReference>
<evidence type="ECO:0000256" key="2">
    <source>
        <dbReference type="ARBA" id="ARBA00023125"/>
    </source>
</evidence>
<dbReference type="PANTHER" id="PTHR46796">
    <property type="entry name" value="HTH-TYPE TRANSCRIPTIONAL ACTIVATOR RHAS-RELATED"/>
    <property type="match status" value="1"/>
</dbReference>
<gene>
    <name evidence="6" type="ORF">ABIQ69_12745</name>
</gene>
<dbReference type="InterPro" id="IPR046532">
    <property type="entry name" value="DUF6597"/>
</dbReference>
<dbReference type="GO" id="GO:0043565">
    <property type="term" value="F:sequence-specific DNA binding"/>
    <property type="evidence" value="ECO:0007669"/>
    <property type="project" value="InterPro"/>
</dbReference>
<keyword evidence="1" id="KW-0805">Transcription regulation</keyword>
<keyword evidence="2" id="KW-0238">DNA-binding</keyword>
<dbReference type="AlphaFoldDB" id="A0AAU7W7R7"/>
<reference evidence="6" key="1">
    <citation type="submission" date="2024-05" db="EMBL/GenBank/DDBJ databases">
        <authorList>
            <person name="Yu L."/>
        </authorList>
    </citation>
    <scope>NUCLEOTIDE SEQUENCE</scope>
    <source>
        <strain evidence="6">G08B096</strain>
    </source>
</reference>
<dbReference type="InterPro" id="IPR050204">
    <property type="entry name" value="AraC_XylS_family_regulators"/>
</dbReference>
<dbReference type="PROSITE" id="PS01124">
    <property type="entry name" value="HTH_ARAC_FAMILY_2"/>
    <property type="match status" value="1"/>
</dbReference>
<dbReference type="PROSITE" id="PS00041">
    <property type="entry name" value="HTH_ARAC_FAMILY_1"/>
    <property type="match status" value="1"/>
</dbReference>
<dbReference type="Pfam" id="PF20240">
    <property type="entry name" value="DUF6597"/>
    <property type="match status" value="1"/>
</dbReference>
<organism evidence="6">
    <name type="scientific">Agromyces sp. G08B096</name>
    <dbReference type="NCBI Taxonomy" id="3156399"/>
    <lineage>
        <taxon>Bacteria</taxon>
        <taxon>Bacillati</taxon>
        <taxon>Actinomycetota</taxon>
        <taxon>Actinomycetes</taxon>
        <taxon>Micrococcales</taxon>
        <taxon>Microbacteriaceae</taxon>
        <taxon>Agromyces</taxon>
    </lineage>
</organism>
<dbReference type="InterPro" id="IPR009057">
    <property type="entry name" value="Homeodomain-like_sf"/>
</dbReference>
<evidence type="ECO:0000313" key="6">
    <source>
        <dbReference type="EMBL" id="XBX81472.1"/>
    </source>
</evidence>
<dbReference type="Pfam" id="PF12833">
    <property type="entry name" value="HTH_18"/>
    <property type="match status" value="1"/>
</dbReference>
<accession>A0AAU7W7R7</accession>
<dbReference type="InterPro" id="IPR018062">
    <property type="entry name" value="HTH_AraC-typ_CS"/>
</dbReference>
<evidence type="ECO:0000259" key="5">
    <source>
        <dbReference type="PROSITE" id="PS01124"/>
    </source>
</evidence>
<dbReference type="GO" id="GO:0003700">
    <property type="term" value="F:DNA-binding transcription factor activity"/>
    <property type="evidence" value="ECO:0007669"/>
    <property type="project" value="InterPro"/>
</dbReference>
<keyword evidence="3" id="KW-0804">Transcription</keyword>
<feature type="compositionally biased region" description="Low complexity" evidence="4">
    <location>
        <begin position="27"/>
        <end position="36"/>
    </location>
</feature>
<feature type="domain" description="HTH araC/xylS-type" evidence="5">
    <location>
        <begin position="185"/>
        <end position="287"/>
    </location>
</feature>
<dbReference type="InterPro" id="IPR018060">
    <property type="entry name" value="HTH_AraC"/>
</dbReference>
<proteinExistence type="predicted"/>
<dbReference type="SUPFAM" id="SSF46689">
    <property type="entry name" value="Homeodomain-like"/>
    <property type="match status" value="1"/>
</dbReference>
<evidence type="ECO:0000256" key="3">
    <source>
        <dbReference type="ARBA" id="ARBA00023163"/>
    </source>
</evidence>
<evidence type="ECO:0000256" key="1">
    <source>
        <dbReference type="ARBA" id="ARBA00023015"/>
    </source>
</evidence>
<dbReference type="SMART" id="SM00342">
    <property type="entry name" value="HTH_ARAC"/>
    <property type="match status" value="1"/>
</dbReference>
<evidence type="ECO:0000256" key="4">
    <source>
        <dbReference type="SAM" id="MobiDB-lite"/>
    </source>
</evidence>
<name>A0AAU7W7R7_9MICO</name>